<sequence length="321" mass="36491">MTYFSKYLQIFFVVLFYWITSISMTFANKYLVGNKFHDISEDITMFVAWTQCAVTVVIVYIIYFFNRWILMKKDTTLPPLKSSILFDINMIIMILSFSLMLFLNNLTLKFVGISFFQIARSLTLVFTVIFTKICLHKSQSVNIILCCAVVVIGFVMGIDQEKLTGNLSIAGVLCGVVSSVFVALTGIFMKRVLTRIENNSYSLVYYMNIGSTVLYLPFLLGFSQFQIVYYKKLEDNLFIVALLLTGVLGFLINLASNMEINFTSPTTHQISNNAKSVLQTILAVLIFAELKPLFWWCSNLLVVTGAVGYTVIKYFESKNTL</sequence>
<evidence type="ECO:0000256" key="5">
    <source>
        <dbReference type="SAM" id="Phobius"/>
    </source>
</evidence>
<protein>
    <submittedName>
        <fullName evidence="7">Slc35c-1</fullName>
    </submittedName>
</protein>
<comment type="subcellular location">
    <subcellularLocation>
        <location evidence="1">Membrane</location>
        <topology evidence="1">Multi-pass membrane protein</topology>
    </subcellularLocation>
</comment>
<dbReference type="InterPro" id="IPR050186">
    <property type="entry name" value="TPT_transporter"/>
</dbReference>
<evidence type="ECO:0000256" key="1">
    <source>
        <dbReference type="ARBA" id="ARBA00004141"/>
    </source>
</evidence>
<feature type="transmembrane region" description="Helical" evidence="5">
    <location>
        <begin position="7"/>
        <end position="26"/>
    </location>
</feature>
<dbReference type="Pfam" id="PF03151">
    <property type="entry name" value="TPT"/>
    <property type="match status" value="1"/>
</dbReference>
<evidence type="ECO:0000259" key="6">
    <source>
        <dbReference type="Pfam" id="PF03151"/>
    </source>
</evidence>
<reference evidence="7" key="1">
    <citation type="journal article" date="2015" name="Elife">
        <title>Stem cells and fluid flow drive cyst formation in an invertebrate excretory organ.</title>
        <authorList>
            <person name="Thi-Kim Vu H."/>
            <person name="Rink J.C."/>
            <person name="McKinney S.A."/>
            <person name="McClain M."/>
            <person name="Lakshmanaperumal N."/>
            <person name="Alexander R."/>
            <person name="Sanchez Alvarado A."/>
        </authorList>
    </citation>
    <scope>NUCLEOTIDE SEQUENCE</scope>
</reference>
<feature type="transmembrane region" description="Helical" evidence="5">
    <location>
        <begin position="293"/>
        <end position="312"/>
    </location>
</feature>
<dbReference type="AlphaFoldDB" id="A0A0H3YF99"/>
<evidence type="ECO:0000313" key="7">
    <source>
        <dbReference type="EMBL" id="AKN21645.1"/>
    </source>
</evidence>
<proteinExistence type="evidence at transcript level"/>
<feature type="transmembrane region" description="Helical" evidence="5">
    <location>
        <begin position="110"/>
        <end position="129"/>
    </location>
</feature>
<dbReference type="EMBL" id="KT163695">
    <property type="protein sequence ID" value="AKN21645.1"/>
    <property type="molecule type" value="mRNA"/>
</dbReference>
<accession>A0A0H3YF99</accession>
<feature type="transmembrane region" description="Helical" evidence="5">
    <location>
        <begin position="141"/>
        <end position="158"/>
    </location>
</feature>
<feature type="transmembrane region" description="Helical" evidence="5">
    <location>
        <begin position="170"/>
        <end position="189"/>
    </location>
</feature>
<dbReference type="GO" id="GO:0016020">
    <property type="term" value="C:membrane"/>
    <property type="evidence" value="ECO:0007669"/>
    <property type="project" value="UniProtKB-SubCell"/>
</dbReference>
<dbReference type="PANTHER" id="PTHR11132">
    <property type="entry name" value="SOLUTE CARRIER FAMILY 35"/>
    <property type="match status" value="1"/>
</dbReference>
<feature type="transmembrane region" description="Helical" evidence="5">
    <location>
        <begin position="201"/>
        <end position="225"/>
    </location>
</feature>
<evidence type="ECO:0000256" key="4">
    <source>
        <dbReference type="ARBA" id="ARBA00023136"/>
    </source>
</evidence>
<feature type="transmembrane region" description="Helical" evidence="5">
    <location>
        <begin position="237"/>
        <end position="258"/>
    </location>
</feature>
<feature type="transmembrane region" description="Helical" evidence="5">
    <location>
        <begin position="46"/>
        <end position="65"/>
    </location>
</feature>
<organism evidence="7">
    <name type="scientific">Schmidtea mediterranea</name>
    <name type="common">Freshwater planarian flatworm</name>
    <dbReference type="NCBI Taxonomy" id="79327"/>
    <lineage>
        <taxon>Eukaryota</taxon>
        <taxon>Metazoa</taxon>
        <taxon>Spiralia</taxon>
        <taxon>Lophotrochozoa</taxon>
        <taxon>Platyhelminthes</taxon>
        <taxon>Rhabditophora</taxon>
        <taxon>Seriata</taxon>
        <taxon>Tricladida</taxon>
        <taxon>Continenticola</taxon>
        <taxon>Geoplanoidea</taxon>
        <taxon>Dugesiidae</taxon>
        <taxon>Schmidtea</taxon>
    </lineage>
</organism>
<dbReference type="InterPro" id="IPR004853">
    <property type="entry name" value="Sugar_P_trans_dom"/>
</dbReference>
<evidence type="ECO:0000256" key="2">
    <source>
        <dbReference type="ARBA" id="ARBA00022692"/>
    </source>
</evidence>
<name>A0A0H3YF99_SCHMD</name>
<feature type="transmembrane region" description="Helical" evidence="5">
    <location>
        <begin position="85"/>
        <end position="104"/>
    </location>
</feature>
<gene>
    <name evidence="7" type="primary">slc35c-1</name>
</gene>
<keyword evidence="4 5" id="KW-0472">Membrane</keyword>
<keyword evidence="3 5" id="KW-1133">Transmembrane helix</keyword>
<dbReference type="OrthoDB" id="5547497at2759"/>
<feature type="domain" description="Sugar phosphate transporter" evidence="6">
    <location>
        <begin position="9"/>
        <end position="289"/>
    </location>
</feature>
<evidence type="ECO:0000256" key="3">
    <source>
        <dbReference type="ARBA" id="ARBA00022989"/>
    </source>
</evidence>
<keyword evidence="2 5" id="KW-0812">Transmembrane</keyword>